<protein>
    <submittedName>
        <fullName evidence="1">Uncharacterized protein</fullName>
    </submittedName>
</protein>
<evidence type="ECO:0000313" key="1">
    <source>
        <dbReference type="EMBL" id="ODS01346.1"/>
    </source>
</evidence>
<dbReference type="Proteomes" id="UP000094501">
    <property type="component" value="Unassembled WGS sequence"/>
</dbReference>
<comment type="caution">
    <text evidence="1">The sequence shown here is derived from an EMBL/GenBank/DDBJ whole genome shotgun (WGS) entry which is preliminary data.</text>
</comment>
<organism evidence="1 2">
    <name type="scientific">Methyloceanibacter methanicus</name>
    <dbReference type="NCBI Taxonomy" id="1774968"/>
    <lineage>
        <taxon>Bacteria</taxon>
        <taxon>Pseudomonadati</taxon>
        <taxon>Pseudomonadota</taxon>
        <taxon>Alphaproteobacteria</taxon>
        <taxon>Hyphomicrobiales</taxon>
        <taxon>Hyphomicrobiaceae</taxon>
        <taxon>Methyloceanibacter</taxon>
    </lineage>
</organism>
<dbReference type="PROSITE" id="PS51257">
    <property type="entry name" value="PROKAR_LIPOPROTEIN"/>
    <property type="match status" value="1"/>
</dbReference>
<sequence length="59" mass="6154">MYDAIMRQIALFVATGLVALSVAGCAVEVPMSAFGVGPLNQERSAVANPQHGQDAAPRR</sequence>
<gene>
    <name evidence="1" type="ORF">AUC68_00305</name>
</gene>
<evidence type="ECO:0000313" key="2">
    <source>
        <dbReference type="Proteomes" id="UP000094501"/>
    </source>
</evidence>
<name>A0A1E3W6F4_9HYPH</name>
<accession>A0A1E3W6F4</accession>
<reference evidence="1 2" key="1">
    <citation type="journal article" date="2016" name="Environ. Microbiol.">
        <title>New Methyloceanibacter diversity from North Sea sediments includes methanotroph containing solely the soluble methane monooxygenase.</title>
        <authorList>
            <person name="Vekeman B."/>
            <person name="Kerckhof F.M."/>
            <person name="Cremers G."/>
            <person name="de Vos P."/>
            <person name="Vandamme P."/>
            <person name="Boon N."/>
            <person name="Op den Camp H.J."/>
            <person name="Heylen K."/>
        </authorList>
    </citation>
    <scope>NUCLEOTIDE SEQUENCE [LARGE SCALE GENOMIC DNA]</scope>
    <source>
        <strain evidence="1 2">R-67174</strain>
    </source>
</reference>
<dbReference type="EMBL" id="LPWG01000001">
    <property type="protein sequence ID" value="ODS01346.1"/>
    <property type="molecule type" value="Genomic_DNA"/>
</dbReference>
<dbReference type="AlphaFoldDB" id="A0A1E3W6F4"/>
<keyword evidence="2" id="KW-1185">Reference proteome</keyword>
<proteinExistence type="predicted"/>